<dbReference type="EMBL" id="VULT01000005">
    <property type="protein sequence ID" value="MSS17038.1"/>
    <property type="molecule type" value="Genomic_DNA"/>
</dbReference>
<dbReference type="RefSeq" id="WP_154327561.1">
    <property type="nucleotide sequence ID" value="NZ_CP045696.1"/>
</dbReference>
<dbReference type="PANTHER" id="PTHR12001">
    <property type="entry name" value="GERANYLGERANYL PYROPHOSPHATE SYNTHASE"/>
    <property type="match status" value="1"/>
</dbReference>
<dbReference type="PROSITE" id="PS00723">
    <property type="entry name" value="POLYPRENYL_SYNTHASE_1"/>
    <property type="match status" value="1"/>
</dbReference>
<keyword evidence="4" id="KW-0479">Metal-binding</keyword>
<evidence type="ECO:0000256" key="6">
    <source>
        <dbReference type="RuleBase" id="RU004466"/>
    </source>
</evidence>
<dbReference type="GO" id="GO:0004659">
    <property type="term" value="F:prenyltransferase activity"/>
    <property type="evidence" value="ECO:0007669"/>
    <property type="project" value="InterPro"/>
</dbReference>
<name>A0A6L5XCW4_9BACT</name>
<keyword evidence="5" id="KW-0460">Magnesium</keyword>
<evidence type="ECO:0000256" key="5">
    <source>
        <dbReference type="ARBA" id="ARBA00022842"/>
    </source>
</evidence>
<keyword evidence="3 6" id="KW-0808">Transferase</keyword>
<comment type="caution">
    <text evidence="7">The sequence shown here is derived from an EMBL/GenBank/DDBJ whole genome shotgun (WGS) entry which is preliminary data.</text>
</comment>
<dbReference type="Gene3D" id="1.10.600.10">
    <property type="entry name" value="Farnesyl Diphosphate Synthase"/>
    <property type="match status" value="1"/>
</dbReference>
<comment type="cofactor">
    <cofactor evidence="1">
        <name>Mg(2+)</name>
        <dbReference type="ChEBI" id="CHEBI:18420"/>
    </cofactor>
</comment>
<gene>
    <name evidence="7" type="ORF">FYJ29_04565</name>
</gene>
<organism evidence="7 8">
    <name type="scientific">Sodaliphilus pleomorphus</name>
    <dbReference type="NCBI Taxonomy" id="2606626"/>
    <lineage>
        <taxon>Bacteria</taxon>
        <taxon>Pseudomonadati</taxon>
        <taxon>Bacteroidota</taxon>
        <taxon>Bacteroidia</taxon>
        <taxon>Bacteroidales</taxon>
        <taxon>Muribaculaceae</taxon>
        <taxon>Sodaliphilus</taxon>
    </lineage>
</organism>
<keyword evidence="8" id="KW-1185">Reference proteome</keyword>
<comment type="similarity">
    <text evidence="2 6">Belongs to the FPP/GGPP synthase family.</text>
</comment>
<evidence type="ECO:0000313" key="8">
    <source>
        <dbReference type="Proteomes" id="UP000483362"/>
    </source>
</evidence>
<dbReference type="InterPro" id="IPR033749">
    <property type="entry name" value="Polyprenyl_synt_CS"/>
</dbReference>
<reference evidence="7 8" key="1">
    <citation type="submission" date="2019-08" db="EMBL/GenBank/DDBJ databases">
        <title>In-depth cultivation of the pig gut microbiome towards novel bacterial diversity and tailored functional studies.</title>
        <authorList>
            <person name="Wylensek D."/>
            <person name="Hitch T.C.A."/>
            <person name="Clavel T."/>
        </authorList>
    </citation>
    <scope>NUCLEOTIDE SEQUENCE [LARGE SCALE GENOMIC DNA]</scope>
    <source>
        <strain evidence="7 8">Oil-RF-744-WCA-WT-10</strain>
    </source>
</reference>
<dbReference type="Proteomes" id="UP000483362">
    <property type="component" value="Unassembled WGS sequence"/>
</dbReference>
<dbReference type="AlphaFoldDB" id="A0A6L5XCW4"/>
<evidence type="ECO:0000256" key="4">
    <source>
        <dbReference type="ARBA" id="ARBA00022723"/>
    </source>
</evidence>
<proteinExistence type="inferred from homology"/>
<dbReference type="SFLD" id="SFLDS00005">
    <property type="entry name" value="Isoprenoid_Synthase_Type_I"/>
    <property type="match status" value="1"/>
</dbReference>
<dbReference type="PANTHER" id="PTHR12001:SF69">
    <property type="entry name" value="ALL TRANS-POLYPRENYL-DIPHOSPHATE SYNTHASE PDSS1"/>
    <property type="match status" value="1"/>
</dbReference>
<evidence type="ECO:0000256" key="3">
    <source>
        <dbReference type="ARBA" id="ARBA00022679"/>
    </source>
</evidence>
<evidence type="ECO:0000256" key="2">
    <source>
        <dbReference type="ARBA" id="ARBA00006706"/>
    </source>
</evidence>
<evidence type="ECO:0000256" key="1">
    <source>
        <dbReference type="ARBA" id="ARBA00001946"/>
    </source>
</evidence>
<protein>
    <submittedName>
        <fullName evidence="7">Polyprenyl synthetase family protein</fullName>
    </submittedName>
</protein>
<dbReference type="InterPro" id="IPR000092">
    <property type="entry name" value="Polyprenyl_synt"/>
</dbReference>
<evidence type="ECO:0000313" key="7">
    <source>
        <dbReference type="EMBL" id="MSS17038.1"/>
    </source>
</evidence>
<dbReference type="InterPro" id="IPR008949">
    <property type="entry name" value="Isoprenoid_synthase_dom_sf"/>
</dbReference>
<accession>A0A6L5XCW4</accession>
<dbReference type="CDD" id="cd00685">
    <property type="entry name" value="Trans_IPPS_HT"/>
    <property type="match status" value="1"/>
</dbReference>
<dbReference type="SUPFAM" id="SSF48576">
    <property type="entry name" value="Terpenoid synthases"/>
    <property type="match status" value="1"/>
</dbReference>
<dbReference type="GO" id="GO:0008299">
    <property type="term" value="P:isoprenoid biosynthetic process"/>
    <property type="evidence" value="ECO:0007669"/>
    <property type="project" value="InterPro"/>
</dbReference>
<dbReference type="Pfam" id="PF00348">
    <property type="entry name" value="polyprenyl_synt"/>
    <property type="match status" value="1"/>
</dbReference>
<sequence>MATLDQIQETIKPELAQLNAIIAHTLHSNSALTDHIVKEYLRTKGKQIRPILVLLSGKLFGGVNDKVLYAGAAIELLHNASLIHDDVIDVSSERRGVPTINSVWDNHVAVLVGDYFVAGALKCAEQTHEYRVLNSLSNMGANLSMGEIDQIDNARNHEITEQAYMTIIRRKTASLFVSCVEVGGITAGADDRRLAKLMKYAELLGQCFQIKDDTFDYFHDPIIGKPTGNDLREGKITLPLIYALGRKELPEHDEMNRLVHKATLTDGDIGRLVDYAKASGGIDYAYRVMQRMEKEACQLLDDFEPGPTVDAFKSIFSYIISRNK</sequence>
<dbReference type="GO" id="GO:0046872">
    <property type="term" value="F:metal ion binding"/>
    <property type="evidence" value="ECO:0007669"/>
    <property type="project" value="UniProtKB-KW"/>
</dbReference>